<dbReference type="InterPro" id="IPR025250">
    <property type="entry name" value="DUF4199"/>
</dbReference>
<gene>
    <name evidence="2" type="ORF">IC612_06230</name>
</gene>
<feature type="transmembrane region" description="Helical" evidence="1">
    <location>
        <begin position="7"/>
        <end position="27"/>
    </location>
</feature>
<sequence>MFKNVYAVGLLIFTAIILAFFITNIFFRDVDYYRNSVTLSAFLLPLLFALGALLSVTTYVKHKKRVSFKEAYGRAFIPMFIGGALSLGSIFLYINYVDPDTKDLLNYQYIESFKTALDDEYERGSKVFKPESAEMKDIETKYQQGIERIEAKRQRKEDMFSVKYFLYIFAGYSAYFLLLSLFFGSFFRTRSNT</sequence>
<keyword evidence="3" id="KW-1185">Reference proteome</keyword>
<name>A0A930YW45_9FLAO</name>
<reference evidence="2" key="1">
    <citation type="submission" date="2020-11" db="EMBL/GenBank/DDBJ databases">
        <title>Genome seq and assembly of Planobacterium sp.</title>
        <authorList>
            <person name="Chhetri G."/>
        </authorList>
    </citation>
    <scope>NUCLEOTIDE SEQUENCE</scope>
    <source>
        <strain evidence="2">GCR5</strain>
    </source>
</reference>
<dbReference type="Proteomes" id="UP000694480">
    <property type="component" value="Unassembled WGS sequence"/>
</dbReference>
<dbReference type="EMBL" id="JADKYY010000006">
    <property type="protein sequence ID" value="MBF5027394.1"/>
    <property type="molecule type" value="Genomic_DNA"/>
</dbReference>
<evidence type="ECO:0000313" key="3">
    <source>
        <dbReference type="Proteomes" id="UP000694480"/>
    </source>
</evidence>
<keyword evidence="1" id="KW-0812">Transmembrane</keyword>
<dbReference type="Pfam" id="PF13858">
    <property type="entry name" value="DUF4199"/>
    <property type="match status" value="1"/>
</dbReference>
<feature type="transmembrane region" description="Helical" evidence="1">
    <location>
        <begin position="39"/>
        <end position="60"/>
    </location>
</feature>
<dbReference type="RefSeq" id="WP_194739324.1">
    <property type="nucleotide sequence ID" value="NZ_JADKYY010000006.1"/>
</dbReference>
<organism evidence="2 3">
    <name type="scientific">Planobacterium oryzisoli</name>
    <dbReference type="NCBI Taxonomy" id="2771435"/>
    <lineage>
        <taxon>Bacteria</taxon>
        <taxon>Pseudomonadati</taxon>
        <taxon>Bacteroidota</taxon>
        <taxon>Flavobacteriia</taxon>
        <taxon>Flavobacteriales</taxon>
        <taxon>Weeksellaceae</taxon>
        <taxon>Chryseobacterium group</taxon>
        <taxon>Chryseobacterium</taxon>
    </lineage>
</organism>
<feature type="transmembrane region" description="Helical" evidence="1">
    <location>
        <begin position="164"/>
        <end position="187"/>
    </location>
</feature>
<keyword evidence="1" id="KW-0472">Membrane</keyword>
<proteinExistence type="predicted"/>
<accession>A0A930YW45</accession>
<evidence type="ECO:0000313" key="2">
    <source>
        <dbReference type="EMBL" id="MBF5027394.1"/>
    </source>
</evidence>
<evidence type="ECO:0000256" key="1">
    <source>
        <dbReference type="SAM" id="Phobius"/>
    </source>
</evidence>
<keyword evidence="1" id="KW-1133">Transmembrane helix</keyword>
<feature type="transmembrane region" description="Helical" evidence="1">
    <location>
        <begin position="72"/>
        <end position="94"/>
    </location>
</feature>
<dbReference type="AlphaFoldDB" id="A0A930YW45"/>
<protein>
    <submittedName>
        <fullName evidence="2">DUF4199 domain-containing protein</fullName>
    </submittedName>
</protein>
<comment type="caution">
    <text evidence="2">The sequence shown here is derived from an EMBL/GenBank/DDBJ whole genome shotgun (WGS) entry which is preliminary data.</text>
</comment>